<dbReference type="RefSeq" id="WP_053951901.1">
    <property type="nucleotide sequence ID" value="NZ_CP010552.1"/>
</dbReference>
<accession>A0A0M3TUA7</accession>
<keyword evidence="2" id="KW-1185">Reference proteome</keyword>
<organism evidence="1 2">
    <name type="scientific">Candidatus Thioglobus autotrophicus</name>
    <dbReference type="NCBI Taxonomy" id="1705394"/>
    <lineage>
        <taxon>Bacteria</taxon>
        <taxon>Pseudomonadati</taxon>
        <taxon>Pseudomonadota</taxon>
        <taxon>Gammaproteobacteria</taxon>
        <taxon>Candidatus Pseudothioglobaceae</taxon>
        <taxon>Candidatus Thioglobus</taxon>
    </lineage>
</organism>
<name>A0A0M3TUA7_9GAMM</name>
<sequence length="84" mass="9665">MFEDDEKLIEFVPKYPHTLPQDWADTGNPTVYEISATLDTLKKMYADQVKDLSQGRVGTEIGEENLRNIATNYQSIKSILFEPR</sequence>
<dbReference type="AlphaFoldDB" id="A0A0M3TUA7"/>
<evidence type="ECO:0000313" key="1">
    <source>
        <dbReference type="EMBL" id="ALE52921.1"/>
    </source>
</evidence>
<protein>
    <submittedName>
        <fullName evidence="1">Uncharacterized protein</fullName>
    </submittedName>
</protein>
<reference evidence="1 2" key="1">
    <citation type="journal article" date="2015" name="Genome Announc.">
        <title>Genome Sequence of 'Candidatus Thioglobus autotrophica' Strain EF1, a Chemoautotroph from the SUP05 Clade of Marine Gammaproteobacteria.</title>
        <authorList>
            <person name="Shah V."/>
            <person name="Morris R.M."/>
        </authorList>
    </citation>
    <scope>NUCLEOTIDE SEQUENCE [LARGE SCALE GENOMIC DNA]</scope>
    <source>
        <strain evidence="1 2">EF1</strain>
    </source>
</reference>
<proteinExistence type="predicted"/>
<dbReference type="EMBL" id="CP010552">
    <property type="protein sequence ID" value="ALE52921.1"/>
    <property type="molecule type" value="Genomic_DNA"/>
</dbReference>
<gene>
    <name evidence="1" type="ORF">SP60_06750</name>
</gene>
<dbReference type="OrthoDB" id="7063861at2"/>
<dbReference type="STRING" id="1705394.SP60_06750"/>
<dbReference type="KEGG" id="tho:SP60_06750"/>
<dbReference type="Proteomes" id="UP000058020">
    <property type="component" value="Chromosome"/>
</dbReference>
<evidence type="ECO:0000313" key="2">
    <source>
        <dbReference type="Proteomes" id="UP000058020"/>
    </source>
</evidence>